<dbReference type="InterPro" id="IPR015661">
    <property type="entry name" value="Bub1/Mad3"/>
</dbReference>
<evidence type="ECO:0000259" key="1">
    <source>
        <dbReference type="PROSITE" id="PS51489"/>
    </source>
</evidence>
<name>A0AAJ6QPQ3_9ACAR</name>
<proteinExistence type="predicted"/>
<reference evidence="3" key="1">
    <citation type="submission" date="2025-08" db="UniProtKB">
        <authorList>
            <consortium name="RefSeq"/>
        </authorList>
    </citation>
    <scope>IDENTIFICATION</scope>
</reference>
<dbReference type="KEGG" id="goe:100907645"/>
<sequence length="394" mass="44111">MEPQPAWEAAKENIQPLRRGRNIASLTEALQNPEILEEKKREFEEDLRAYDGEDPLHVWDSYLTWLEEHYPSGLHGLHLPQLLENCISTFIPDRKYDNDPRYVRVWLKFAGLQPYPEEVYKCMSARGVGVRSSAFYIEWAEYHELSGESRRAQEILEKGIAMLAEPHDQLKTALKQLILRIAQGSTRNFEAESEDAPQDSRNALSKLRPTGSIEAPNVRVGSNRLALQPGAVQGLASKSGLKNSKMAIYIDENASSGLFSGMGSLAGSSSTAHSIASNKENTKRAEKMARQKIPQRLAASEGPTFDVVQDAESESRNQNKSSTTIVGVLSTRKDSSTHMSLSNVLEGPNINEKRMYDFLKVYGGTCEFQFEEIRFAKYKRKMAASGDATHTTHT</sequence>
<feature type="domain" description="BUB1 N-terminal" evidence="1">
    <location>
        <begin position="43"/>
        <end position="201"/>
    </location>
</feature>
<dbReference type="PANTHER" id="PTHR14030:SF4">
    <property type="entry name" value="BUB1 KINASE, ISOFORM A-RELATED"/>
    <property type="match status" value="1"/>
</dbReference>
<accession>A0AAJ6QPQ3</accession>
<dbReference type="Gene3D" id="1.25.40.430">
    <property type="match status" value="1"/>
</dbReference>
<dbReference type="AlphaFoldDB" id="A0AAJ6QPQ3"/>
<dbReference type="GO" id="GO:0007094">
    <property type="term" value="P:mitotic spindle assembly checkpoint signaling"/>
    <property type="evidence" value="ECO:0007669"/>
    <property type="project" value="InterPro"/>
</dbReference>
<dbReference type="PANTHER" id="PTHR14030">
    <property type="entry name" value="MITOTIC CHECKPOINT SERINE/THREONINE-PROTEIN KINASE BUB1"/>
    <property type="match status" value="1"/>
</dbReference>
<protein>
    <submittedName>
        <fullName evidence="3">Mitotic checkpoint serine/threonine-protein kinase BUB1 beta</fullName>
    </submittedName>
</protein>
<dbReference type="PROSITE" id="PS51489">
    <property type="entry name" value="BUB1_N"/>
    <property type="match status" value="1"/>
</dbReference>
<dbReference type="SMART" id="SM00777">
    <property type="entry name" value="Mad3_BUB1_I"/>
    <property type="match status" value="1"/>
</dbReference>
<dbReference type="InterPro" id="IPR013212">
    <property type="entry name" value="Mad3/Bub1_I"/>
</dbReference>
<dbReference type="GO" id="GO:0051754">
    <property type="term" value="P:meiotic sister chromatid cohesion, centromeric"/>
    <property type="evidence" value="ECO:0007669"/>
    <property type="project" value="TreeGrafter"/>
</dbReference>
<dbReference type="Proteomes" id="UP000694867">
    <property type="component" value="Unplaced"/>
</dbReference>
<dbReference type="GO" id="GO:0005634">
    <property type="term" value="C:nucleus"/>
    <property type="evidence" value="ECO:0007669"/>
    <property type="project" value="TreeGrafter"/>
</dbReference>
<gene>
    <name evidence="3" type="primary">LOC100907645</name>
</gene>
<keyword evidence="2" id="KW-1185">Reference proteome</keyword>
<dbReference type="Pfam" id="PF08311">
    <property type="entry name" value="Mad3_BUB1_I"/>
    <property type="match status" value="1"/>
</dbReference>
<keyword evidence="3" id="KW-0418">Kinase</keyword>
<evidence type="ECO:0000313" key="2">
    <source>
        <dbReference type="Proteomes" id="UP000694867"/>
    </source>
</evidence>
<keyword evidence="3" id="KW-0808">Transferase</keyword>
<evidence type="ECO:0000313" key="3">
    <source>
        <dbReference type="RefSeq" id="XP_003739831.1"/>
    </source>
</evidence>
<dbReference type="GO" id="GO:0004672">
    <property type="term" value="F:protein kinase activity"/>
    <property type="evidence" value="ECO:0007669"/>
    <property type="project" value="TreeGrafter"/>
</dbReference>
<dbReference type="GeneID" id="100907645"/>
<dbReference type="RefSeq" id="XP_003739831.1">
    <property type="nucleotide sequence ID" value="XM_003739783.2"/>
</dbReference>
<organism evidence="2 3">
    <name type="scientific">Galendromus occidentalis</name>
    <name type="common">western predatory mite</name>
    <dbReference type="NCBI Taxonomy" id="34638"/>
    <lineage>
        <taxon>Eukaryota</taxon>
        <taxon>Metazoa</taxon>
        <taxon>Ecdysozoa</taxon>
        <taxon>Arthropoda</taxon>
        <taxon>Chelicerata</taxon>
        <taxon>Arachnida</taxon>
        <taxon>Acari</taxon>
        <taxon>Parasitiformes</taxon>
        <taxon>Mesostigmata</taxon>
        <taxon>Gamasina</taxon>
        <taxon>Phytoseioidea</taxon>
        <taxon>Phytoseiidae</taxon>
        <taxon>Typhlodrominae</taxon>
        <taxon>Galendromus</taxon>
    </lineage>
</organism>
<dbReference type="GO" id="GO:0032991">
    <property type="term" value="C:protein-containing complex"/>
    <property type="evidence" value="ECO:0007669"/>
    <property type="project" value="UniProtKB-ARBA"/>
</dbReference>